<name>A0A565ATW0_9BRAS</name>
<protein>
    <submittedName>
        <fullName evidence="1">Uncharacterized protein</fullName>
    </submittedName>
</protein>
<dbReference type="EMBL" id="CABITT030000001">
    <property type="protein sequence ID" value="VVA92807.1"/>
    <property type="molecule type" value="Genomic_DNA"/>
</dbReference>
<proteinExistence type="predicted"/>
<evidence type="ECO:0000313" key="1">
    <source>
        <dbReference type="EMBL" id="VVA92807.1"/>
    </source>
</evidence>
<gene>
    <name evidence="1" type="ORF">ANE_LOCUS3252</name>
</gene>
<dbReference type="OrthoDB" id="10647799at2759"/>
<reference evidence="1" key="1">
    <citation type="submission" date="2019-07" db="EMBL/GenBank/DDBJ databases">
        <authorList>
            <person name="Dittberner H."/>
        </authorList>
    </citation>
    <scope>NUCLEOTIDE SEQUENCE [LARGE SCALE GENOMIC DNA]</scope>
</reference>
<keyword evidence="2" id="KW-1185">Reference proteome</keyword>
<comment type="caution">
    <text evidence="1">The sequence shown here is derived from an EMBL/GenBank/DDBJ whole genome shotgun (WGS) entry which is preliminary data.</text>
</comment>
<accession>A0A565ATW0</accession>
<sequence>MRLLEAKIVNVSYITNENIMASLTSAKRLTLSSTKINYSTGTIFYQLVYQLILKLIEVSNFISFFFFQSYTFRSVGFEMDPTDMCTGMFAVPS</sequence>
<dbReference type="AlphaFoldDB" id="A0A565ATW0"/>
<evidence type="ECO:0000313" key="2">
    <source>
        <dbReference type="Proteomes" id="UP000489600"/>
    </source>
</evidence>
<organism evidence="1 2">
    <name type="scientific">Arabis nemorensis</name>
    <dbReference type="NCBI Taxonomy" id="586526"/>
    <lineage>
        <taxon>Eukaryota</taxon>
        <taxon>Viridiplantae</taxon>
        <taxon>Streptophyta</taxon>
        <taxon>Embryophyta</taxon>
        <taxon>Tracheophyta</taxon>
        <taxon>Spermatophyta</taxon>
        <taxon>Magnoliopsida</taxon>
        <taxon>eudicotyledons</taxon>
        <taxon>Gunneridae</taxon>
        <taxon>Pentapetalae</taxon>
        <taxon>rosids</taxon>
        <taxon>malvids</taxon>
        <taxon>Brassicales</taxon>
        <taxon>Brassicaceae</taxon>
        <taxon>Arabideae</taxon>
        <taxon>Arabis</taxon>
    </lineage>
</organism>
<dbReference type="Proteomes" id="UP000489600">
    <property type="component" value="Unassembled WGS sequence"/>
</dbReference>